<proteinExistence type="predicted"/>
<dbReference type="RefSeq" id="XP_009156362.1">
    <property type="nucleotide sequence ID" value="XM_009158114.1"/>
</dbReference>
<sequence>MICIGSLTSAAGSPSMKGTDAQIGNGNVSTLPVQPYLPIWLGSHRGTGIDGNKRRCYLQVAIPPQKNSTWYIVGIWVCSLAILDQIQATLMEYHLVRLCRQTMVALNCTPVNETGARNRPSLGIELILRSIIESLVWLRP</sequence>
<keyword evidence="2" id="KW-1185">Reference proteome</keyword>
<dbReference type="RefSeq" id="XP_009156363.1">
    <property type="nucleotide sequence ID" value="XM_009158115.1"/>
</dbReference>
<dbReference type="EMBL" id="JH226132">
    <property type="protein sequence ID" value="EHY55901.1"/>
    <property type="molecule type" value="Genomic_DNA"/>
</dbReference>
<protein>
    <submittedName>
        <fullName evidence="1">Uncharacterized protein</fullName>
    </submittedName>
</protein>
<dbReference type="EMBL" id="JH226132">
    <property type="protein sequence ID" value="EHY55902.1"/>
    <property type="molecule type" value="Genomic_DNA"/>
</dbReference>
<dbReference type="HOGENOM" id="CLU_1835184_0_0_1"/>
<organism evidence="1 2">
    <name type="scientific">Exophiala dermatitidis (strain ATCC 34100 / CBS 525.76 / NIH/UT8656)</name>
    <name type="common">Black yeast</name>
    <name type="synonym">Wangiella dermatitidis</name>
    <dbReference type="NCBI Taxonomy" id="858893"/>
    <lineage>
        <taxon>Eukaryota</taxon>
        <taxon>Fungi</taxon>
        <taxon>Dikarya</taxon>
        <taxon>Ascomycota</taxon>
        <taxon>Pezizomycotina</taxon>
        <taxon>Eurotiomycetes</taxon>
        <taxon>Chaetothyriomycetidae</taxon>
        <taxon>Chaetothyriales</taxon>
        <taxon>Herpotrichiellaceae</taxon>
        <taxon>Exophiala</taxon>
    </lineage>
</organism>
<dbReference type="VEuPathDB" id="FungiDB:HMPREF1120_04014"/>
<dbReference type="EMBL" id="JH226132">
    <property type="protein sequence ID" value="EHY55905.1"/>
    <property type="molecule type" value="Genomic_DNA"/>
</dbReference>
<dbReference type="RefSeq" id="XP_009156364.1">
    <property type="nucleotide sequence ID" value="XM_009158116.1"/>
</dbReference>
<reference evidence="1" key="1">
    <citation type="submission" date="2011-07" db="EMBL/GenBank/DDBJ databases">
        <title>The Genome Sequence of Exophiala (Wangiella) dermatitidis NIH/UT8656.</title>
        <authorList>
            <consortium name="The Broad Institute Genome Sequencing Platform"/>
            <person name="Cuomo C."/>
            <person name="Wang Z."/>
            <person name="Hunicke-Smith S."/>
            <person name="Szanislo P.J."/>
            <person name="Earl A."/>
            <person name="Young S.K."/>
            <person name="Zeng Q."/>
            <person name="Gargeya S."/>
            <person name="Fitzgerald M."/>
            <person name="Haas B."/>
            <person name="Abouelleil A."/>
            <person name="Alvarado L."/>
            <person name="Arachchi H.M."/>
            <person name="Berlin A."/>
            <person name="Brown A."/>
            <person name="Chapman S.B."/>
            <person name="Chen Z."/>
            <person name="Dunbar C."/>
            <person name="Freedman E."/>
            <person name="Gearin G."/>
            <person name="Gellesch M."/>
            <person name="Goldberg J."/>
            <person name="Griggs A."/>
            <person name="Gujja S."/>
            <person name="Heiman D."/>
            <person name="Howarth C."/>
            <person name="Larson L."/>
            <person name="Lui A."/>
            <person name="MacDonald P.J.P."/>
            <person name="Montmayeur A."/>
            <person name="Murphy C."/>
            <person name="Neiman D."/>
            <person name="Pearson M."/>
            <person name="Priest M."/>
            <person name="Roberts A."/>
            <person name="Saif S."/>
            <person name="Shea T."/>
            <person name="Shenoy N."/>
            <person name="Sisk P."/>
            <person name="Stolte C."/>
            <person name="Sykes S."/>
            <person name="Wortman J."/>
            <person name="Nusbaum C."/>
            <person name="Birren B."/>
        </authorList>
    </citation>
    <scope>NUCLEOTIDE SEQUENCE</scope>
    <source>
        <strain evidence="1">NIH/UT8656</strain>
    </source>
</reference>
<dbReference type="AlphaFoldDB" id="H6BVM9"/>
<evidence type="ECO:0000313" key="1">
    <source>
        <dbReference type="EMBL" id="EHY55901.1"/>
    </source>
</evidence>
<dbReference type="RefSeq" id="XP_009156365.1">
    <property type="nucleotide sequence ID" value="XM_009158117.1"/>
</dbReference>
<dbReference type="EMBL" id="JH226132">
    <property type="protein sequence ID" value="EHY55904.1"/>
    <property type="molecule type" value="Genomic_DNA"/>
</dbReference>
<dbReference type="EMBL" id="JH226132">
    <property type="protein sequence ID" value="EHY55903.1"/>
    <property type="molecule type" value="Genomic_DNA"/>
</dbReference>
<dbReference type="Proteomes" id="UP000007304">
    <property type="component" value="Unassembled WGS sequence"/>
</dbReference>
<evidence type="ECO:0000313" key="2">
    <source>
        <dbReference type="Proteomes" id="UP000007304"/>
    </source>
</evidence>
<gene>
    <name evidence="1" type="ORF">HMPREF1120_04014</name>
</gene>
<accession>H6BVM9</accession>
<dbReference type="GeneID" id="20308653"/>
<name>H6BVM9_EXODN</name>
<dbReference type="RefSeq" id="XP_009156366.1">
    <property type="nucleotide sequence ID" value="XM_009158118.1"/>
</dbReference>